<dbReference type="InterPro" id="IPR017871">
    <property type="entry name" value="ABC_transporter-like_CS"/>
</dbReference>
<dbReference type="CDD" id="cd03244">
    <property type="entry name" value="ABCC_MRP_domain2"/>
    <property type="match status" value="1"/>
</dbReference>
<dbReference type="CDD" id="cd12823">
    <property type="entry name" value="Mrs2_Mfm1p-like"/>
    <property type="match status" value="1"/>
</dbReference>
<dbReference type="GO" id="GO:0140359">
    <property type="term" value="F:ABC-type transporter activity"/>
    <property type="evidence" value="ECO:0007669"/>
    <property type="project" value="InterPro"/>
</dbReference>
<dbReference type="InterPro" id="IPR011527">
    <property type="entry name" value="ABC1_TM_dom"/>
</dbReference>
<feature type="compositionally biased region" description="Polar residues" evidence="9">
    <location>
        <begin position="1792"/>
        <end position="1833"/>
    </location>
</feature>
<dbReference type="CDD" id="cd18579">
    <property type="entry name" value="ABC_6TM_ABCC_D1"/>
    <property type="match status" value="1"/>
</dbReference>
<keyword evidence="8" id="KW-0175">Coiled coil</keyword>
<evidence type="ECO:0000313" key="14">
    <source>
        <dbReference type="Proteomes" id="UP000008743"/>
    </source>
</evidence>
<feature type="domain" description="ABC transporter" evidence="11">
    <location>
        <begin position="1476"/>
        <end position="1708"/>
    </location>
</feature>
<keyword evidence="5" id="KW-0067">ATP-binding</keyword>
<dbReference type="InterPro" id="IPR003593">
    <property type="entry name" value="AAA+_ATPase"/>
</dbReference>
<dbReference type="InterPro" id="IPR039204">
    <property type="entry name" value="MRS2-like"/>
</dbReference>
<dbReference type="Proteomes" id="UP000008743">
    <property type="component" value="Unassembled WGS sequence"/>
</dbReference>
<feature type="transmembrane region" description="Helical" evidence="10">
    <location>
        <begin position="1995"/>
        <end position="2013"/>
    </location>
</feature>
<feature type="region of interest" description="Disordered" evidence="9">
    <location>
        <begin position="116"/>
        <end position="192"/>
    </location>
</feature>
<evidence type="ECO:0000259" key="11">
    <source>
        <dbReference type="PROSITE" id="PS50893"/>
    </source>
</evidence>
<dbReference type="PROSITE" id="PS50929">
    <property type="entry name" value="ABC_TM1F"/>
    <property type="match status" value="2"/>
</dbReference>
<feature type="transmembrane region" description="Helical" evidence="10">
    <location>
        <begin position="2111"/>
        <end position="2132"/>
    </location>
</feature>
<dbReference type="PANTHER" id="PTHR24223">
    <property type="entry name" value="ATP-BINDING CASSETTE SUB-FAMILY C"/>
    <property type="match status" value="1"/>
</dbReference>
<dbReference type="Pfam" id="PF00664">
    <property type="entry name" value="ABC_membrane"/>
    <property type="match status" value="2"/>
</dbReference>
<dbReference type="InParanoid" id="A0A0D2WJD7"/>
<feature type="region of interest" description="Disordered" evidence="9">
    <location>
        <begin position="846"/>
        <end position="935"/>
    </location>
</feature>
<evidence type="ECO:0000256" key="4">
    <source>
        <dbReference type="ARBA" id="ARBA00022741"/>
    </source>
</evidence>
<feature type="transmembrane region" description="Helical" evidence="10">
    <location>
        <begin position="1288"/>
        <end position="1315"/>
    </location>
</feature>
<dbReference type="PROSITE" id="PS50893">
    <property type="entry name" value="ABC_TRANSPORTER_2"/>
    <property type="match status" value="2"/>
</dbReference>
<protein>
    <submittedName>
        <fullName evidence="13">Uncharacterized protein</fullName>
    </submittedName>
</protein>
<name>A0A0D2WJD7_CAPO3</name>
<feature type="domain" description="ABC transporter" evidence="11">
    <location>
        <begin position="2196"/>
        <end position="2437"/>
    </location>
</feature>
<feature type="transmembrane region" description="Helical" evidence="10">
    <location>
        <begin position="1902"/>
        <end position="1926"/>
    </location>
</feature>
<evidence type="ECO:0000259" key="12">
    <source>
        <dbReference type="PROSITE" id="PS50929"/>
    </source>
</evidence>
<feature type="compositionally biased region" description="Basic and acidic residues" evidence="9">
    <location>
        <begin position="1430"/>
        <end position="1439"/>
    </location>
</feature>
<dbReference type="STRING" id="595528.A0A0D2WJD7"/>
<dbReference type="CDD" id="cd18602">
    <property type="entry name" value="ABC_6TM_SUR1_D2_like"/>
    <property type="match status" value="1"/>
</dbReference>
<evidence type="ECO:0000256" key="7">
    <source>
        <dbReference type="ARBA" id="ARBA00023136"/>
    </source>
</evidence>
<feature type="transmembrane region" description="Helical" evidence="10">
    <location>
        <begin position="697"/>
        <end position="720"/>
    </location>
</feature>
<dbReference type="FunFam" id="3.40.50.300:FF:000997">
    <property type="entry name" value="Multidrug resistance-associated protein 1"/>
    <property type="match status" value="1"/>
</dbReference>
<keyword evidence="6 10" id="KW-1133">Transmembrane helix</keyword>
<feature type="transmembrane region" description="Helical" evidence="10">
    <location>
        <begin position="469"/>
        <end position="489"/>
    </location>
</feature>
<dbReference type="SUPFAM" id="SSF90123">
    <property type="entry name" value="ABC transporter transmembrane region"/>
    <property type="match status" value="2"/>
</dbReference>
<dbReference type="InterPro" id="IPR027417">
    <property type="entry name" value="P-loop_NTPase"/>
</dbReference>
<feature type="transmembrane region" description="Helical" evidence="10">
    <location>
        <begin position="501"/>
        <end position="518"/>
    </location>
</feature>
<feature type="region of interest" description="Disordered" evidence="9">
    <location>
        <begin position="986"/>
        <end position="1013"/>
    </location>
</feature>
<dbReference type="Gene3D" id="1.20.1560.10">
    <property type="entry name" value="ABC transporter type 1, transmembrane domain"/>
    <property type="match status" value="2"/>
</dbReference>
<feature type="compositionally biased region" description="Acidic residues" evidence="9">
    <location>
        <begin position="908"/>
        <end position="920"/>
    </location>
</feature>
<feature type="compositionally biased region" description="Low complexity" evidence="9">
    <location>
        <begin position="851"/>
        <end position="881"/>
    </location>
</feature>
<evidence type="ECO:0000256" key="1">
    <source>
        <dbReference type="ARBA" id="ARBA00004141"/>
    </source>
</evidence>
<comment type="subcellular location">
    <subcellularLocation>
        <location evidence="1">Membrane</location>
        <topology evidence="1">Multi-pass membrane protein</topology>
    </subcellularLocation>
</comment>
<keyword evidence="2" id="KW-0813">Transport</keyword>
<feature type="transmembrane region" description="Helical" evidence="10">
    <location>
        <begin position="592"/>
        <end position="612"/>
    </location>
</feature>
<feature type="transmembrane region" description="Helical" evidence="10">
    <location>
        <begin position="1210"/>
        <end position="1233"/>
    </location>
</feature>
<feature type="domain" description="ABC transmembrane type-1" evidence="12">
    <location>
        <begin position="1037"/>
        <end position="1353"/>
    </location>
</feature>
<feature type="compositionally biased region" description="Polar residues" evidence="9">
    <location>
        <begin position="1747"/>
        <end position="1777"/>
    </location>
</feature>
<evidence type="ECO:0000313" key="13">
    <source>
        <dbReference type="EMBL" id="KJE89478.1"/>
    </source>
</evidence>
<dbReference type="FunFam" id="3.40.50.300:FF:000838">
    <property type="entry name" value="ABC multidrug transporter (Eurofung)"/>
    <property type="match status" value="1"/>
</dbReference>
<feature type="transmembrane region" description="Helical" evidence="10">
    <location>
        <begin position="732"/>
        <end position="755"/>
    </location>
</feature>
<evidence type="ECO:0000256" key="2">
    <source>
        <dbReference type="ARBA" id="ARBA00022448"/>
    </source>
</evidence>
<dbReference type="OrthoDB" id="6500128at2759"/>
<dbReference type="PANTHER" id="PTHR24223:SF461">
    <property type="entry name" value="ATP-BINDING CASSETTE SUB-FAMILY C MEMBER SUR"/>
    <property type="match status" value="1"/>
</dbReference>
<dbReference type="GO" id="GO:0005524">
    <property type="term" value="F:ATP binding"/>
    <property type="evidence" value="ECO:0007669"/>
    <property type="project" value="UniProtKB-KW"/>
</dbReference>
<dbReference type="FunFam" id="1.20.1560.10:FF:000006">
    <property type="entry name" value="ATP-binding cassette, sub-family C (CFTR/MRP), member 9"/>
    <property type="match status" value="1"/>
</dbReference>
<feature type="transmembrane region" description="Helical" evidence="10">
    <location>
        <begin position="2083"/>
        <end position="2105"/>
    </location>
</feature>
<evidence type="ECO:0000256" key="9">
    <source>
        <dbReference type="SAM" id="MobiDB-lite"/>
    </source>
</evidence>
<reference evidence="14" key="1">
    <citation type="submission" date="2011-02" db="EMBL/GenBank/DDBJ databases">
        <title>The Genome Sequence of Capsaspora owczarzaki ATCC 30864.</title>
        <authorList>
            <person name="Russ C."/>
            <person name="Cuomo C."/>
            <person name="Burger G."/>
            <person name="Gray M.W."/>
            <person name="Holland P.W.H."/>
            <person name="King N."/>
            <person name="Lang F.B.F."/>
            <person name="Roger A.J."/>
            <person name="Ruiz-Trillo I."/>
            <person name="Young S.K."/>
            <person name="Zeng Q."/>
            <person name="Gargeya S."/>
            <person name="Alvarado L."/>
            <person name="Berlin A."/>
            <person name="Chapman S.B."/>
            <person name="Chen Z."/>
            <person name="Freedman E."/>
            <person name="Gellesch M."/>
            <person name="Goldberg J."/>
            <person name="Griggs A."/>
            <person name="Gujja S."/>
            <person name="Heilman E."/>
            <person name="Heiman D."/>
            <person name="Howarth C."/>
            <person name="Mehta T."/>
            <person name="Neiman D."/>
            <person name="Pearson M."/>
            <person name="Roberts A."/>
            <person name="Saif S."/>
            <person name="Shea T."/>
            <person name="Shenoy N."/>
            <person name="Sisk P."/>
            <person name="Stolte C."/>
            <person name="Sykes S."/>
            <person name="White J."/>
            <person name="Yandava C."/>
            <person name="Haas B."/>
            <person name="Nusbaum C."/>
            <person name="Birren B."/>
        </authorList>
    </citation>
    <scope>NUCLEOTIDE SEQUENCE</scope>
    <source>
        <strain evidence="14">ATCC 30864</strain>
    </source>
</reference>
<feature type="compositionally biased region" description="Polar residues" evidence="9">
    <location>
        <begin position="890"/>
        <end position="901"/>
    </location>
</feature>
<evidence type="ECO:0000256" key="3">
    <source>
        <dbReference type="ARBA" id="ARBA00022692"/>
    </source>
</evidence>
<dbReference type="Pfam" id="PF00005">
    <property type="entry name" value="ABC_tran"/>
    <property type="match status" value="2"/>
</dbReference>
<feature type="region of interest" description="Disordered" evidence="9">
    <location>
        <begin position="1426"/>
        <end position="1476"/>
    </location>
</feature>
<evidence type="ECO:0000256" key="8">
    <source>
        <dbReference type="SAM" id="Coils"/>
    </source>
</evidence>
<dbReference type="EMBL" id="KE346360">
    <property type="protein sequence ID" value="KJE89478.1"/>
    <property type="molecule type" value="Genomic_DNA"/>
</dbReference>
<evidence type="ECO:0000256" key="10">
    <source>
        <dbReference type="SAM" id="Phobius"/>
    </source>
</evidence>
<dbReference type="Gene3D" id="1.20.58.340">
    <property type="entry name" value="Magnesium transport protein CorA, transmembrane region"/>
    <property type="match status" value="1"/>
</dbReference>
<dbReference type="eggNOG" id="KOG0054">
    <property type="taxonomic scope" value="Eukaryota"/>
</dbReference>
<keyword evidence="4" id="KW-0547">Nucleotide-binding</keyword>
<organism evidence="13 14">
    <name type="scientific">Capsaspora owczarzaki (strain ATCC 30864)</name>
    <dbReference type="NCBI Taxonomy" id="595528"/>
    <lineage>
        <taxon>Eukaryota</taxon>
        <taxon>Filasterea</taxon>
        <taxon>Capsaspora</taxon>
    </lineage>
</organism>
<dbReference type="Gene3D" id="3.40.50.300">
    <property type="entry name" value="P-loop containing nucleotide triphosphate hydrolases"/>
    <property type="match status" value="2"/>
</dbReference>
<evidence type="ECO:0000256" key="5">
    <source>
        <dbReference type="ARBA" id="ARBA00022840"/>
    </source>
</evidence>
<feature type="transmembrane region" description="Helical" evidence="10">
    <location>
        <begin position="1853"/>
        <end position="1877"/>
    </location>
</feature>
<dbReference type="InterPro" id="IPR003439">
    <property type="entry name" value="ABC_transporter-like_ATP-bd"/>
</dbReference>
<keyword evidence="14" id="KW-1185">Reference proteome</keyword>
<feature type="domain" description="ABC transmembrane type-1" evidence="12">
    <location>
        <begin position="1882"/>
        <end position="2140"/>
    </location>
</feature>
<feature type="transmembrane region" description="Helical" evidence="10">
    <location>
        <begin position="1180"/>
        <end position="1204"/>
    </location>
</feature>
<dbReference type="FunFam" id="1.20.1560.10:FF:000010">
    <property type="entry name" value="Multidrug resistance-associated ABC transporter"/>
    <property type="match status" value="1"/>
</dbReference>
<feature type="region of interest" description="Disordered" evidence="9">
    <location>
        <begin position="1747"/>
        <end position="1833"/>
    </location>
</feature>
<feature type="compositionally biased region" description="Pro residues" evidence="9">
    <location>
        <begin position="174"/>
        <end position="185"/>
    </location>
</feature>
<feature type="coiled-coil region" evidence="8">
    <location>
        <begin position="418"/>
        <end position="449"/>
    </location>
</feature>
<dbReference type="InterPro" id="IPR044746">
    <property type="entry name" value="ABCC_6TM_D1"/>
</dbReference>
<keyword evidence="3 10" id="KW-0812">Transmembrane</keyword>
<feature type="transmembrane region" description="Helical" evidence="10">
    <location>
        <begin position="1039"/>
        <end position="1063"/>
    </location>
</feature>
<dbReference type="GO" id="GO:0016020">
    <property type="term" value="C:membrane"/>
    <property type="evidence" value="ECO:0007669"/>
    <property type="project" value="UniProtKB-SubCell"/>
</dbReference>
<dbReference type="Gene3D" id="2.40.128.330">
    <property type="match status" value="1"/>
</dbReference>
<sequence length="2460" mass="269738">MRSLAIASQPTDLASVMAFPATRLLIRMFHGGSSSSAVADASIGCRREITASSRNCTEQPMSTRLHHALVAKLDSRTQSLHTSLGAGLPGTGQARSPVLLLGLLGRAFHSSRPLSLVSSDNGSGGFRTGSPSLFPPESPGSNAGSPGRHVQDGDSFQFPRSPSPPTSSSSSSSSPPPSSPPPPPVLYHDHDLPMSSHFSQVMHSSMTILKTLQFNPRGEESLTETTKTDLTAQLRLQTRDLRALDLRKQQPTILPRANATIINMLHVKAIIRSNSALFFDFDHAEMEELRRCLHDRLKTSSLSLMFSDPLPFEFKVLEEILINVCASLSAKLSALRPSVLQVLADLAETDRAELDKPQLTALLNYSKRYIFFWHLMFFREVNDVKVALTRLLDSDEDMASMYLTTKAQTGHARRIDQHEEVELLLENYLNEVEDVAAEVEQMIAHIRNTEDVITITLDSKRNTIMRMELQLAMGTFSVAVCGLVAASFGMNLQSSLEQSPHMFWIVSTIICMGSWAIWRSLNSHRKSHIAYLSQVSPAFASSIDHVSMSGYCGNPQRGEGWGPYLIPFNVSSGVEADASTTLDLTPCFMDGFLLVLVAAIFLAGGSVCFVTLRSRHPRVPLRLPLAGQTARWILAPLQGLVYFAEFGCNLLRYAPHYSNVPGYSMLYPWLLIACLILAAAIYHGVETRARMRCLLPQIVYEFALGSFLIFRLVYLGRAAASPMELGEFDFLFAVRVISAILIMALGVMDVVAFNFSEPEPTNDARLSGWANLVIREPYGNFWSRRYYLYLTPLFKFGATTNFEAHHLGKMSQDDKAVFVARRFRTFLAWKEPTVSSVEAVRQLMQQSADTASSAHGSSVNGNSSSNNSNNNNNNNNNHNSSTHSRATEASADNSHTQQQTGYARMQSDENDDDDSGDEDERTSPQPFAATEELESPRLTQAAVALHHPRNADSPSIWQVRIPRWKSRVRPLFRSGRRANNEFVPLDELGSELRGQSPPEAPRGSHSTELVPSDNKPPQLRSIFRVVMLTMRRDMLEASVWMLLSSCFMFLNPTCLRGILAYVVEIQRSDSDSSSSNSNNTSLPLNGSVTAAMPPHEVGHVSWNVFFSNGYVLAFVMFFGAVVQTMSVHSHNHMAVRAAIRLRSAFMTTVYRKALRLSPQARAKSNTGSILNHMSIDTTKVMMLLFFVHYFWAIPLQVLIAIIYLTNVLGYAALIGFLVIVLVIPVQLRLATYITMLNKQAMARDDSRVKKITELINGMKVIKLYAWEPAFLQRALAARAAQLAIMFRVALLNALLQLIQQTLPMLITVTAFASFAAISDEPLTPTTAFTALSLYELIRIPLYMLPLIIRTATDARVSMTRLQAFLELPELSHDLGDGVSAQSHEDEDDDWDRRLYQDFLDSEAESMELQASGVYGGVDQVVGVLDPSLADPDHPTKERAAPMWLPRPPAAHRRPRSDQHRAAQTRDASQQQQPAEVSATNATFSWLLEANASEETARVSVLPDVTLRCTPGTLTLIAGRLASGKTSLISALLGEMPRVRGRRVLRGSVAYVAQSAWILNASIRDNITFQTPFNAERYQEVLSRCALGPDIESLAAGDRTEIGEKGINLSGGQKQRISIARALYSDADVVLFDDPLSALDAHVGHHIFHKVILEALVNRGKAVLLSTHQLQYLPFATNVVVLQSMSILAQGTLEQLVASGVNMSVLGAEVTETASPAPEQADSIEASPQLVSAVPSTDEAQPGMTFQTESAMSTSDEAASKLASPSNSRVSDISSNENTDIELIEADEEDDGLQTTTEDSSDTAPLNGPAKTTKSASTNGNGSAPSLPNGTSSARLIDHEKRAEGAVSWRVYKAYFAASGLGLWMGVFCLCIVTRSVLVTTDWWLSLWANADDSADAFYYVKYYAILVSVSLVLSGMVTLSMSYLGFRSARELHAKMLNRIAHAPMMFFDTTPVGRIQNRFTSDVNSIDTVLIVSFQSLAERILFVLSSLVVQLVVAPWFSIPLVPILCVYFWLQNFFRKSSRELQRLDSVTKSPIFANFAETLEGLATIRAYRAQASFAVANARNVERNALVVSALYGGNRWIAIRIEGVGSTIILAAAISSLLAANTIDAGLVGLALSYAMTTTLLLNIVVRNYTDTEMQMNSVQRVSEYASLAIEKDTVAEGESGFATTEDAGTLAGVYSRPDLDLSWPSRGNIEFENVTVCYRPNSAPVLQGVSLTVKAGERIGICGRTGSGKSTLTLALFRIVPCVTGRILIDGQDIASIPLARVRGALAIIPQDPLLFAGTVRYNLDPAMECTDDQLWAALRIAQLDTVVEQLRGSQELVGDRLDFTVSEGGSNFSTGQRQLFCMARAFLRRARILVLDEASASVDYRTDAMLQHVIRTAFHNCTILVIAHRIATIADSDRILGLEAGRVVEFDTPAALLQQESSLFGSLMRAHNRHTGVTAPGDTSGSATPSNP</sequence>
<feature type="transmembrane region" description="Helical" evidence="10">
    <location>
        <begin position="666"/>
        <end position="685"/>
    </location>
</feature>
<accession>A0A0D2WJD7</accession>
<feature type="transmembrane region" description="Helical" evidence="10">
    <location>
        <begin position="632"/>
        <end position="654"/>
    </location>
</feature>
<dbReference type="CDD" id="cd03250">
    <property type="entry name" value="ABCC_MRP_domain1"/>
    <property type="match status" value="1"/>
</dbReference>
<dbReference type="SUPFAM" id="SSF52540">
    <property type="entry name" value="P-loop containing nucleoside triphosphate hydrolases"/>
    <property type="match status" value="2"/>
</dbReference>
<gene>
    <name evidence="13" type="ORF">CAOG_009365</name>
</gene>
<feature type="compositionally biased region" description="Polar residues" evidence="9">
    <location>
        <begin position="1465"/>
        <end position="1476"/>
    </location>
</feature>
<dbReference type="InterPro" id="IPR050173">
    <property type="entry name" value="ABC_transporter_C-like"/>
</dbReference>
<feature type="transmembrane region" description="Helical" evidence="10">
    <location>
        <begin position="1327"/>
        <end position="1348"/>
    </location>
</feature>
<proteinExistence type="predicted"/>
<dbReference type="PROSITE" id="PS00211">
    <property type="entry name" value="ABC_TRANSPORTER_1"/>
    <property type="match status" value="1"/>
</dbReference>
<dbReference type="InterPro" id="IPR036640">
    <property type="entry name" value="ABC1_TM_sf"/>
</dbReference>
<dbReference type="Pfam" id="PF22099">
    <property type="entry name" value="MRS2-like"/>
    <property type="match status" value="1"/>
</dbReference>
<feature type="compositionally biased region" description="Acidic residues" evidence="9">
    <location>
        <begin position="1778"/>
        <end position="1791"/>
    </location>
</feature>
<feature type="transmembrane region" description="Helical" evidence="10">
    <location>
        <begin position="1102"/>
        <end position="1122"/>
    </location>
</feature>
<dbReference type="GO" id="GO:0016887">
    <property type="term" value="F:ATP hydrolysis activity"/>
    <property type="evidence" value="ECO:0007669"/>
    <property type="project" value="InterPro"/>
</dbReference>
<evidence type="ECO:0000256" key="6">
    <source>
        <dbReference type="ARBA" id="ARBA00022989"/>
    </source>
</evidence>
<dbReference type="PhylomeDB" id="A0A0D2WJD7"/>
<keyword evidence="7 10" id="KW-0472">Membrane</keyword>
<dbReference type="SMART" id="SM00382">
    <property type="entry name" value="AAA"/>
    <property type="match status" value="2"/>
</dbReference>